<dbReference type="PROSITE" id="PS51294">
    <property type="entry name" value="HTH_MYB"/>
    <property type="match status" value="2"/>
</dbReference>
<dbReference type="InterPro" id="IPR017930">
    <property type="entry name" value="Myb_dom"/>
</dbReference>
<evidence type="ECO:0000313" key="4">
    <source>
        <dbReference type="Proteomes" id="UP001470230"/>
    </source>
</evidence>
<dbReference type="Pfam" id="PF13921">
    <property type="entry name" value="Myb_DNA-bind_6"/>
    <property type="match status" value="1"/>
</dbReference>
<dbReference type="PROSITE" id="PS50090">
    <property type="entry name" value="MYB_LIKE"/>
    <property type="match status" value="2"/>
</dbReference>
<gene>
    <name evidence="3" type="ORF">M9Y10_039494</name>
</gene>
<accession>A0ABR2KBG3</accession>
<evidence type="ECO:0008006" key="5">
    <source>
        <dbReference type="Google" id="ProtNLM"/>
    </source>
</evidence>
<dbReference type="Proteomes" id="UP001470230">
    <property type="component" value="Unassembled WGS sequence"/>
</dbReference>
<evidence type="ECO:0000259" key="2">
    <source>
        <dbReference type="PROSITE" id="PS51294"/>
    </source>
</evidence>
<evidence type="ECO:0000313" key="3">
    <source>
        <dbReference type="EMBL" id="KAK8888424.1"/>
    </source>
</evidence>
<feature type="domain" description="Myb-like" evidence="1">
    <location>
        <begin position="80"/>
        <end position="130"/>
    </location>
</feature>
<evidence type="ECO:0000259" key="1">
    <source>
        <dbReference type="PROSITE" id="PS50090"/>
    </source>
</evidence>
<comment type="caution">
    <text evidence="3">The sequence shown here is derived from an EMBL/GenBank/DDBJ whole genome shotgun (WGS) entry which is preliminary data.</text>
</comment>
<protein>
    <recommendedName>
        <fullName evidence="5">Myb-like DNA-binding domain containing protein</fullName>
    </recommendedName>
</protein>
<dbReference type="Gene3D" id="1.10.10.60">
    <property type="entry name" value="Homeodomain-like"/>
    <property type="match status" value="2"/>
</dbReference>
<organism evidence="3 4">
    <name type="scientific">Tritrichomonas musculus</name>
    <dbReference type="NCBI Taxonomy" id="1915356"/>
    <lineage>
        <taxon>Eukaryota</taxon>
        <taxon>Metamonada</taxon>
        <taxon>Parabasalia</taxon>
        <taxon>Tritrichomonadida</taxon>
        <taxon>Tritrichomonadidae</taxon>
        <taxon>Tritrichomonas</taxon>
    </lineage>
</organism>
<feature type="domain" description="Myb-like" evidence="1">
    <location>
        <begin position="21"/>
        <end position="79"/>
    </location>
</feature>
<dbReference type="SMART" id="SM00717">
    <property type="entry name" value="SANT"/>
    <property type="match status" value="2"/>
</dbReference>
<proteinExistence type="predicted"/>
<dbReference type="CDD" id="cd00167">
    <property type="entry name" value="SANT"/>
    <property type="match status" value="2"/>
</dbReference>
<dbReference type="InterPro" id="IPR001005">
    <property type="entry name" value="SANT/Myb"/>
</dbReference>
<dbReference type="PANTHER" id="PTHR45614">
    <property type="entry name" value="MYB PROTEIN-RELATED"/>
    <property type="match status" value="1"/>
</dbReference>
<dbReference type="InterPro" id="IPR009057">
    <property type="entry name" value="Homeodomain-like_sf"/>
</dbReference>
<reference evidence="3 4" key="1">
    <citation type="submission" date="2024-04" db="EMBL/GenBank/DDBJ databases">
        <title>Tritrichomonas musculus Genome.</title>
        <authorList>
            <person name="Alves-Ferreira E."/>
            <person name="Grigg M."/>
            <person name="Lorenzi H."/>
            <person name="Galac M."/>
        </authorList>
    </citation>
    <scope>NUCLEOTIDE SEQUENCE [LARGE SCALE GENOMIC DNA]</scope>
    <source>
        <strain evidence="3 4">EAF2021</strain>
    </source>
</reference>
<feature type="domain" description="HTH myb-type" evidence="2">
    <location>
        <begin position="21"/>
        <end position="83"/>
    </location>
</feature>
<sequence length="246" mass="28932">MSRTCSPSSSNDNLLGIDSQKKAIRRIRFSPQEDKLLLQIISNNGTSDWNKISDEFSKQSQSNYRRTPRQCKDRYINYLSPEVQYKKWTYEEDQCLILNFFLFPFHWRSIQKSLPGRSEIAIKNRFNRIQKEGMDFLRPIINSIKQNPKYNSILSDHSNISKLQINLSQFKSSKENCIKSIITDTGKMYCKFKKNDNTGKSIIDSGNISEKPDDIFTPQNDEYDLIQLNSEYDSFDFQDTFDMFDE</sequence>
<dbReference type="PANTHER" id="PTHR45614:SF253">
    <property type="entry name" value="CHROMOSOME UNDETERMINED SCAFFOLD_38, WHOLE GENOME SHOTGUN SEQUENCE"/>
    <property type="match status" value="1"/>
</dbReference>
<dbReference type="InterPro" id="IPR050560">
    <property type="entry name" value="MYB_TF"/>
</dbReference>
<dbReference type="EMBL" id="JAPFFF010000006">
    <property type="protein sequence ID" value="KAK8888424.1"/>
    <property type="molecule type" value="Genomic_DNA"/>
</dbReference>
<name>A0ABR2KBG3_9EUKA</name>
<keyword evidence="4" id="KW-1185">Reference proteome</keyword>
<feature type="domain" description="HTH myb-type" evidence="2">
    <location>
        <begin position="87"/>
        <end position="134"/>
    </location>
</feature>
<dbReference type="SUPFAM" id="SSF46689">
    <property type="entry name" value="Homeodomain-like"/>
    <property type="match status" value="1"/>
</dbReference>